<keyword evidence="1" id="KW-0732">Signal</keyword>
<proteinExistence type="predicted"/>
<sequence length="107" mass="12223">MIRKTLLLTGLAFMLAFTASAQRSNQESTTFSVNIDCQNCVNRITNQLAFERGVRDLSFDLEAQTVEVTYRNNRTDKEKLAEKIRELGFEVKEKKEEGDKAKAKDSE</sequence>
<dbReference type="Gene3D" id="3.30.70.100">
    <property type="match status" value="1"/>
</dbReference>
<evidence type="ECO:0000313" key="4">
    <source>
        <dbReference type="Proteomes" id="UP000295221"/>
    </source>
</evidence>
<feature type="signal peptide" evidence="1">
    <location>
        <begin position="1"/>
        <end position="21"/>
    </location>
</feature>
<dbReference type="OrthoDB" id="1121721at2"/>
<dbReference type="GO" id="GO:0046872">
    <property type="term" value="F:metal ion binding"/>
    <property type="evidence" value="ECO:0007669"/>
    <property type="project" value="InterPro"/>
</dbReference>
<dbReference type="Pfam" id="PF00403">
    <property type="entry name" value="HMA"/>
    <property type="match status" value="1"/>
</dbReference>
<organism evidence="3 4">
    <name type="scientific">Natronoflexus pectinivorans</name>
    <dbReference type="NCBI Taxonomy" id="682526"/>
    <lineage>
        <taxon>Bacteria</taxon>
        <taxon>Pseudomonadati</taxon>
        <taxon>Bacteroidota</taxon>
        <taxon>Bacteroidia</taxon>
        <taxon>Marinilabiliales</taxon>
        <taxon>Marinilabiliaceae</taxon>
        <taxon>Natronoflexus</taxon>
    </lineage>
</organism>
<dbReference type="PROSITE" id="PS50846">
    <property type="entry name" value="HMA_2"/>
    <property type="match status" value="1"/>
</dbReference>
<dbReference type="InterPro" id="IPR006121">
    <property type="entry name" value="HMA_dom"/>
</dbReference>
<dbReference type="CDD" id="cd00371">
    <property type="entry name" value="HMA"/>
    <property type="match status" value="1"/>
</dbReference>
<accession>A0A4V2RWJ7</accession>
<dbReference type="SUPFAM" id="SSF55008">
    <property type="entry name" value="HMA, heavy metal-associated domain"/>
    <property type="match status" value="1"/>
</dbReference>
<dbReference type="RefSeq" id="WP_132433331.1">
    <property type="nucleotide sequence ID" value="NZ_SLWK01000004.1"/>
</dbReference>
<protein>
    <submittedName>
        <fullName evidence="3">Copper chaperone CopZ</fullName>
    </submittedName>
</protein>
<reference evidence="3 4" key="1">
    <citation type="submission" date="2019-03" db="EMBL/GenBank/DDBJ databases">
        <title>Genomic Encyclopedia of Type Strains, Phase IV (KMG-IV): sequencing the most valuable type-strain genomes for metagenomic binning, comparative biology and taxonomic classification.</title>
        <authorList>
            <person name="Goeker M."/>
        </authorList>
    </citation>
    <scope>NUCLEOTIDE SEQUENCE [LARGE SCALE GENOMIC DNA]</scope>
    <source>
        <strain evidence="3 4">DSM 24179</strain>
    </source>
</reference>
<name>A0A4V2RWJ7_9BACT</name>
<comment type="caution">
    <text evidence="3">The sequence shown here is derived from an EMBL/GenBank/DDBJ whole genome shotgun (WGS) entry which is preliminary data.</text>
</comment>
<gene>
    <name evidence="3" type="ORF">EV194_10449</name>
</gene>
<evidence type="ECO:0000313" key="3">
    <source>
        <dbReference type="EMBL" id="TCO08738.1"/>
    </source>
</evidence>
<feature type="chain" id="PRO_5020821189" evidence="1">
    <location>
        <begin position="22"/>
        <end position="107"/>
    </location>
</feature>
<keyword evidence="4" id="KW-1185">Reference proteome</keyword>
<dbReference type="InterPro" id="IPR036163">
    <property type="entry name" value="HMA_dom_sf"/>
</dbReference>
<evidence type="ECO:0000259" key="2">
    <source>
        <dbReference type="PROSITE" id="PS50846"/>
    </source>
</evidence>
<feature type="domain" description="HMA" evidence="2">
    <location>
        <begin position="26"/>
        <end position="92"/>
    </location>
</feature>
<dbReference type="Proteomes" id="UP000295221">
    <property type="component" value="Unassembled WGS sequence"/>
</dbReference>
<dbReference type="EMBL" id="SLWK01000004">
    <property type="protein sequence ID" value="TCO08738.1"/>
    <property type="molecule type" value="Genomic_DNA"/>
</dbReference>
<dbReference type="AlphaFoldDB" id="A0A4V2RWJ7"/>
<evidence type="ECO:0000256" key="1">
    <source>
        <dbReference type="SAM" id="SignalP"/>
    </source>
</evidence>